<evidence type="ECO:0000256" key="7">
    <source>
        <dbReference type="ARBA" id="ARBA00023157"/>
    </source>
</evidence>
<dbReference type="InterPro" id="IPR006207">
    <property type="entry name" value="Cys_knot_C"/>
</dbReference>
<evidence type="ECO:0000256" key="8">
    <source>
        <dbReference type="ARBA" id="ARBA00029634"/>
    </source>
</evidence>
<gene>
    <name evidence="12" type="ORF">DSTB1V02_LOCUS1261</name>
</gene>
<dbReference type="AlphaFoldDB" id="A0A7R8X5W0"/>
<evidence type="ECO:0000313" key="13">
    <source>
        <dbReference type="Proteomes" id="UP000677054"/>
    </source>
</evidence>
<feature type="compositionally biased region" description="Polar residues" evidence="10">
    <location>
        <begin position="48"/>
        <end position="78"/>
    </location>
</feature>
<feature type="compositionally biased region" description="Basic and acidic residues" evidence="10">
    <location>
        <begin position="1"/>
        <end position="15"/>
    </location>
</feature>
<evidence type="ECO:0000256" key="5">
    <source>
        <dbReference type="ARBA" id="ARBA00022702"/>
    </source>
</evidence>
<dbReference type="GO" id="GO:0038098">
    <property type="term" value="P:sequestering of BMP from receptor via BMP binding"/>
    <property type="evidence" value="ECO:0007669"/>
    <property type="project" value="TreeGrafter"/>
</dbReference>
<evidence type="ECO:0000256" key="2">
    <source>
        <dbReference type="ARBA" id="ARBA00011633"/>
    </source>
</evidence>
<feature type="region of interest" description="Disordered" evidence="10">
    <location>
        <begin position="1"/>
        <end position="128"/>
    </location>
</feature>
<dbReference type="EMBL" id="CAJPEV010000115">
    <property type="protein sequence ID" value="CAG0880809.1"/>
    <property type="molecule type" value="Genomic_DNA"/>
</dbReference>
<protein>
    <recommendedName>
        <fullName evidence="3">Bursicon</fullName>
    </recommendedName>
    <alternativeName>
        <fullName evidence="8">Bursicon subunit alpha</fullName>
    </alternativeName>
</protein>
<dbReference type="Pfam" id="PF03045">
    <property type="entry name" value="DAN"/>
    <property type="match status" value="1"/>
</dbReference>
<dbReference type="PANTHER" id="PTHR15283">
    <property type="entry name" value="GREMLIN 1"/>
    <property type="match status" value="1"/>
</dbReference>
<evidence type="ECO:0000256" key="1">
    <source>
        <dbReference type="ARBA" id="ARBA00004613"/>
    </source>
</evidence>
<dbReference type="GO" id="GO:0036122">
    <property type="term" value="F:BMP binding"/>
    <property type="evidence" value="ECO:0007669"/>
    <property type="project" value="TreeGrafter"/>
</dbReference>
<dbReference type="OrthoDB" id="6493004at2759"/>
<evidence type="ECO:0000256" key="6">
    <source>
        <dbReference type="ARBA" id="ARBA00022729"/>
    </source>
</evidence>
<name>A0A7R8X5W0_9CRUS</name>
<keyword evidence="4" id="KW-0964">Secreted</keyword>
<evidence type="ECO:0000256" key="9">
    <source>
        <dbReference type="PROSITE-ProRule" id="PRU00039"/>
    </source>
</evidence>
<keyword evidence="6" id="KW-0732">Signal</keyword>
<evidence type="ECO:0000256" key="4">
    <source>
        <dbReference type="ARBA" id="ARBA00022525"/>
    </source>
</evidence>
<dbReference type="Gene3D" id="2.10.90.10">
    <property type="entry name" value="Cystine-knot cytokines"/>
    <property type="match status" value="1"/>
</dbReference>
<evidence type="ECO:0000259" key="11">
    <source>
        <dbReference type="PROSITE" id="PS01225"/>
    </source>
</evidence>
<comment type="subunit">
    <text evidence="2">Heterodimer of burs and pburs.</text>
</comment>
<dbReference type="Proteomes" id="UP000677054">
    <property type="component" value="Unassembled WGS sequence"/>
</dbReference>
<keyword evidence="13" id="KW-1185">Reference proteome</keyword>
<feature type="domain" description="CTCK" evidence="11">
    <location>
        <begin position="178"/>
        <end position="273"/>
    </location>
</feature>
<reference evidence="12" key="1">
    <citation type="submission" date="2020-11" db="EMBL/GenBank/DDBJ databases">
        <authorList>
            <person name="Tran Van P."/>
        </authorList>
    </citation>
    <scope>NUCLEOTIDE SEQUENCE</scope>
</reference>
<dbReference type="InterPro" id="IPR004133">
    <property type="entry name" value="DAN_dom"/>
</dbReference>
<keyword evidence="5" id="KW-0372">Hormone</keyword>
<dbReference type="GO" id="GO:0009887">
    <property type="term" value="P:animal organ morphogenesis"/>
    <property type="evidence" value="ECO:0007669"/>
    <property type="project" value="TreeGrafter"/>
</dbReference>
<organism evidence="12">
    <name type="scientific">Darwinula stevensoni</name>
    <dbReference type="NCBI Taxonomy" id="69355"/>
    <lineage>
        <taxon>Eukaryota</taxon>
        <taxon>Metazoa</taxon>
        <taxon>Ecdysozoa</taxon>
        <taxon>Arthropoda</taxon>
        <taxon>Crustacea</taxon>
        <taxon>Oligostraca</taxon>
        <taxon>Ostracoda</taxon>
        <taxon>Podocopa</taxon>
        <taxon>Podocopida</taxon>
        <taxon>Darwinulocopina</taxon>
        <taxon>Darwinuloidea</taxon>
        <taxon>Darwinulidae</taxon>
        <taxon>Darwinula</taxon>
    </lineage>
</organism>
<evidence type="ECO:0000313" key="12">
    <source>
        <dbReference type="EMBL" id="CAD7241261.1"/>
    </source>
</evidence>
<proteinExistence type="predicted"/>
<dbReference type="PANTHER" id="PTHR15283:SF7">
    <property type="entry name" value="BURSICON"/>
    <property type="match status" value="1"/>
</dbReference>
<sequence>MTEEDKRLDACDSKSHRLPSPSLCRMMKTRAGMPTYGTRGPPRCTEGQAGSTHDTPTNLSGTPGCRSTQVKNRCTTPSHPRGMNRWNRGLRHSRDLFGPERGGSQSQSDSDHGSVHLIRSPDPPSPEIAKALESQDYDLSHSCVILPTPSGMAIWWLVVGMALASREGNEVEGASEHCKLRPVVHVLEYKGCLKKLIPSFMCQGSCTSYVQVRCSPVSGSKLWQTERSCMCCQESGEREATVTLFCPKSRPLEPRMRQVLTRAPKDCICRACTAVEETAVQAQEVVNFVSDPGLQGFTA</sequence>
<dbReference type="InterPro" id="IPR029034">
    <property type="entry name" value="Cystine-knot_cytokine"/>
</dbReference>
<dbReference type="EMBL" id="LR899632">
    <property type="protein sequence ID" value="CAD7241261.1"/>
    <property type="molecule type" value="Genomic_DNA"/>
</dbReference>
<comment type="caution">
    <text evidence="9">Lacks conserved residue(s) required for the propagation of feature annotation.</text>
</comment>
<evidence type="ECO:0000256" key="10">
    <source>
        <dbReference type="SAM" id="MobiDB-lite"/>
    </source>
</evidence>
<keyword evidence="7" id="KW-1015">Disulfide bond</keyword>
<dbReference type="GO" id="GO:0005615">
    <property type="term" value="C:extracellular space"/>
    <property type="evidence" value="ECO:0007669"/>
    <property type="project" value="TreeGrafter"/>
</dbReference>
<dbReference type="GO" id="GO:0005179">
    <property type="term" value="F:hormone activity"/>
    <property type="evidence" value="ECO:0007669"/>
    <property type="project" value="UniProtKB-KW"/>
</dbReference>
<dbReference type="PROSITE" id="PS01225">
    <property type="entry name" value="CTCK_2"/>
    <property type="match status" value="1"/>
</dbReference>
<evidence type="ECO:0000256" key="3">
    <source>
        <dbReference type="ARBA" id="ARBA00018035"/>
    </source>
</evidence>
<accession>A0A7R8X5W0</accession>
<comment type="subcellular location">
    <subcellularLocation>
        <location evidence="1">Secreted</location>
    </subcellularLocation>
</comment>